<comment type="caution">
    <text evidence="3">The sequence shown here is derived from an EMBL/GenBank/DDBJ whole genome shotgun (WGS) entry which is preliminary data.</text>
</comment>
<dbReference type="SFLD" id="SFLDG01129">
    <property type="entry name" value="C1.5:_HAD__Beta-PGM__Phosphata"/>
    <property type="match status" value="1"/>
</dbReference>
<evidence type="ECO:0000313" key="3">
    <source>
        <dbReference type="EMBL" id="TDD74659.1"/>
    </source>
</evidence>
<accession>A0A4R5AS79</accession>
<dbReference type="InterPro" id="IPR006328">
    <property type="entry name" value="2-HAD"/>
</dbReference>
<dbReference type="InterPro" id="IPR006439">
    <property type="entry name" value="HAD-SF_hydro_IA"/>
</dbReference>
<sequence length="228" mass="25590">MNSKNTKPVLLFDVNETLLDMTPLKNAINTLLEEPLAFKIWFGMVLHYSLVDNCTNQYHDFSAIGAAMLGMAATSLNKTVTEDEIKKTLSIIRNLKAYPDVLKGLQLLKENGFRLATLTNSPENTLKEQLINSNLTDIFELVLSIDTLKIYKPDPTTYKWAATELNQQPQNIIMIAAHGWDLAGAIHAGLQTGFVAREGQSLYSLSDKPTYEAKDIYEMAMVLIEKYK</sequence>
<dbReference type="InterPro" id="IPR051540">
    <property type="entry name" value="S-2-haloacid_dehalogenase"/>
</dbReference>
<protein>
    <submittedName>
        <fullName evidence="3">Haloacid dehalogenase type II</fullName>
    </submittedName>
</protein>
<evidence type="ECO:0000313" key="4">
    <source>
        <dbReference type="Proteomes" id="UP000295278"/>
    </source>
</evidence>
<organism evidence="3 4">
    <name type="scientific">Flavobacterium caseinilyticum</name>
    <dbReference type="NCBI Taxonomy" id="2541732"/>
    <lineage>
        <taxon>Bacteria</taxon>
        <taxon>Pseudomonadati</taxon>
        <taxon>Bacteroidota</taxon>
        <taxon>Flavobacteriia</taxon>
        <taxon>Flavobacteriales</taxon>
        <taxon>Flavobacteriaceae</taxon>
        <taxon>Flavobacterium</taxon>
    </lineage>
</organism>
<comment type="similarity">
    <text evidence="1">Belongs to the HAD-like hydrolase superfamily. S-2-haloalkanoic acid dehalogenase family.</text>
</comment>
<dbReference type="EMBL" id="SMFM01000008">
    <property type="protein sequence ID" value="TDD74659.1"/>
    <property type="molecule type" value="Genomic_DNA"/>
</dbReference>
<dbReference type="NCBIfam" id="TIGR01493">
    <property type="entry name" value="HAD-SF-IA-v2"/>
    <property type="match status" value="1"/>
</dbReference>
<dbReference type="OrthoDB" id="264363at2"/>
<dbReference type="Gene3D" id="3.40.50.1000">
    <property type="entry name" value="HAD superfamily/HAD-like"/>
    <property type="match status" value="1"/>
</dbReference>
<dbReference type="Proteomes" id="UP000295278">
    <property type="component" value="Unassembled WGS sequence"/>
</dbReference>
<dbReference type="InterPro" id="IPR023198">
    <property type="entry name" value="PGP-like_dom2"/>
</dbReference>
<dbReference type="NCBIfam" id="TIGR01428">
    <property type="entry name" value="HAD_type_II"/>
    <property type="match status" value="1"/>
</dbReference>
<keyword evidence="4" id="KW-1185">Reference proteome</keyword>
<reference evidence="3 4" key="1">
    <citation type="submission" date="2019-03" db="EMBL/GenBank/DDBJ databases">
        <title>Flavobacterium AT-3-2 sp. nov., isolated from arctic soil.</title>
        <authorList>
            <person name="Chaudhary D.K."/>
        </authorList>
    </citation>
    <scope>NUCLEOTIDE SEQUENCE [LARGE SCALE GENOMIC DNA]</scope>
    <source>
        <strain evidence="3 4">AT-3-2</strain>
    </source>
</reference>
<evidence type="ECO:0000256" key="1">
    <source>
        <dbReference type="ARBA" id="ARBA00008106"/>
    </source>
</evidence>
<dbReference type="InterPro" id="IPR023214">
    <property type="entry name" value="HAD_sf"/>
</dbReference>
<dbReference type="CDD" id="cd02588">
    <property type="entry name" value="HAD_L2-DEX"/>
    <property type="match status" value="1"/>
</dbReference>
<dbReference type="SUPFAM" id="SSF56784">
    <property type="entry name" value="HAD-like"/>
    <property type="match status" value="1"/>
</dbReference>
<dbReference type="PANTHER" id="PTHR43316:SF3">
    <property type="entry name" value="HALOACID DEHALOGENASE, TYPE II (AFU_ORTHOLOGUE AFUA_2G07750)-RELATED"/>
    <property type="match status" value="1"/>
</dbReference>
<keyword evidence="2" id="KW-0378">Hydrolase</keyword>
<name>A0A4R5AS79_9FLAO</name>
<dbReference type="PANTHER" id="PTHR43316">
    <property type="entry name" value="HYDROLASE, HALOACID DELAHOGENASE-RELATED"/>
    <property type="match status" value="1"/>
</dbReference>
<dbReference type="AlphaFoldDB" id="A0A4R5AS79"/>
<dbReference type="Gene3D" id="1.10.150.240">
    <property type="entry name" value="Putative phosphatase, domain 2"/>
    <property type="match status" value="1"/>
</dbReference>
<dbReference type="GO" id="GO:0019120">
    <property type="term" value="F:hydrolase activity, acting on acid halide bonds, in C-halide compounds"/>
    <property type="evidence" value="ECO:0007669"/>
    <property type="project" value="InterPro"/>
</dbReference>
<gene>
    <name evidence="3" type="ORF">E0F89_14235</name>
</gene>
<dbReference type="RefSeq" id="WP_131910445.1">
    <property type="nucleotide sequence ID" value="NZ_SMFM01000008.1"/>
</dbReference>
<dbReference type="SFLD" id="SFLDS00003">
    <property type="entry name" value="Haloacid_Dehalogenase"/>
    <property type="match status" value="1"/>
</dbReference>
<proteinExistence type="inferred from homology"/>
<evidence type="ECO:0000256" key="2">
    <source>
        <dbReference type="ARBA" id="ARBA00022801"/>
    </source>
</evidence>
<dbReference type="Pfam" id="PF00702">
    <property type="entry name" value="Hydrolase"/>
    <property type="match status" value="1"/>
</dbReference>
<dbReference type="InterPro" id="IPR036412">
    <property type="entry name" value="HAD-like_sf"/>
</dbReference>